<dbReference type="AlphaFoldDB" id="A0A1H7H7P7"/>
<dbReference type="OrthoDB" id="9760224at2"/>
<feature type="chain" id="PRO_5011639766" evidence="1">
    <location>
        <begin position="25"/>
        <end position="508"/>
    </location>
</feature>
<dbReference type="Proteomes" id="UP000198620">
    <property type="component" value="Unassembled WGS sequence"/>
</dbReference>
<organism evidence="2 3">
    <name type="scientific">Nitrosovibrio tenuis</name>
    <dbReference type="NCBI Taxonomy" id="1233"/>
    <lineage>
        <taxon>Bacteria</taxon>
        <taxon>Pseudomonadati</taxon>
        <taxon>Pseudomonadota</taxon>
        <taxon>Betaproteobacteria</taxon>
        <taxon>Nitrosomonadales</taxon>
        <taxon>Nitrosomonadaceae</taxon>
        <taxon>Nitrosovibrio</taxon>
    </lineage>
</organism>
<dbReference type="Pfam" id="PF01663">
    <property type="entry name" value="Phosphodiest"/>
    <property type="match status" value="1"/>
</dbReference>
<evidence type="ECO:0000313" key="2">
    <source>
        <dbReference type="EMBL" id="SEK46279.1"/>
    </source>
</evidence>
<protein>
    <submittedName>
        <fullName evidence="2">Predicted pyrophosphatase or phosphodiesterase, AlkP superfamily</fullName>
    </submittedName>
</protein>
<reference evidence="2 3" key="1">
    <citation type="submission" date="2016-10" db="EMBL/GenBank/DDBJ databases">
        <authorList>
            <person name="de Groot N.N."/>
        </authorList>
    </citation>
    <scope>NUCLEOTIDE SEQUENCE [LARGE SCALE GENOMIC DNA]</scope>
    <source>
        <strain evidence="2 3">Nv1</strain>
    </source>
</reference>
<dbReference type="Gene3D" id="3.40.720.10">
    <property type="entry name" value="Alkaline Phosphatase, subunit A"/>
    <property type="match status" value="1"/>
</dbReference>
<keyword evidence="1" id="KW-0732">Signal</keyword>
<accession>A0A1H7H7P7</accession>
<evidence type="ECO:0000256" key="1">
    <source>
        <dbReference type="SAM" id="SignalP"/>
    </source>
</evidence>
<dbReference type="RefSeq" id="WP_090826681.1">
    <property type="nucleotide sequence ID" value="NZ_FOBH01000001.1"/>
</dbReference>
<keyword evidence="3" id="KW-1185">Reference proteome</keyword>
<sequence length="508" mass="54513">MQFRKITLSLLASSALVISANLYAGEHSEHHFPTEHHVRHVLLISVDGMHAIDVENYIRTHPGSALATLSQHAVRYTNASSSKPSDSFPGLLALVTGGSPSSTGVFYDNSYDRTFFAPGKCGGTPGTEVVLDETIDNATNDGIDPAKLPLGPDCKPVFPHQFVKVNTIFEVIKNHGGRTAWADKHPAYDLVNGPSGKGVDDLYTPEITIVNGFDATFSVVTAAANDKLKVDAVINEIRGFDHSGTKNVGKPTILGMNFQAVSVGQKIASDNDPRPQPNLKGKRGGYIDALATPSEVLAFGLDQTDASLGKIVKALRDEGIYDSTLMIISAKHGQGPIDPVKVNKIGTLEDKVSPAIAGMFAKITDDDVALIWLKDQSQTQAVADYLRANQTALNIQDVLAGDLLKLRFNDPLIDSRTPDIIVLPTPGVIFTTSSKKIAEHGGFSNDDTNVALIVSHPGLSKKVVKSPVETMQVAPTILEALRIDPEELLAVRKEKTTPLPALRGDDRE</sequence>
<dbReference type="PANTHER" id="PTHR10151">
    <property type="entry name" value="ECTONUCLEOTIDE PYROPHOSPHATASE/PHOSPHODIESTERASE"/>
    <property type="match status" value="1"/>
</dbReference>
<dbReference type="InterPro" id="IPR002591">
    <property type="entry name" value="Phosphodiest/P_Trfase"/>
</dbReference>
<dbReference type="EMBL" id="FOBH01000001">
    <property type="protein sequence ID" value="SEK46279.1"/>
    <property type="molecule type" value="Genomic_DNA"/>
</dbReference>
<dbReference type="GO" id="GO:0016787">
    <property type="term" value="F:hydrolase activity"/>
    <property type="evidence" value="ECO:0007669"/>
    <property type="project" value="UniProtKB-ARBA"/>
</dbReference>
<feature type="signal peptide" evidence="1">
    <location>
        <begin position="1"/>
        <end position="24"/>
    </location>
</feature>
<dbReference type="PANTHER" id="PTHR10151:SF120">
    <property type="entry name" value="BIS(5'-ADENOSYL)-TRIPHOSPHATASE"/>
    <property type="match status" value="1"/>
</dbReference>
<proteinExistence type="predicted"/>
<gene>
    <name evidence="2" type="ORF">SAMN05216387_101492</name>
</gene>
<dbReference type="InterPro" id="IPR017850">
    <property type="entry name" value="Alkaline_phosphatase_core_sf"/>
</dbReference>
<evidence type="ECO:0000313" key="3">
    <source>
        <dbReference type="Proteomes" id="UP000198620"/>
    </source>
</evidence>
<name>A0A1H7H7P7_9PROT</name>
<dbReference type="SUPFAM" id="SSF53649">
    <property type="entry name" value="Alkaline phosphatase-like"/>
    <property type="match status" value="1"/>
</dbReference>
<dbReference type="STRING" id="1233.SAMN05216387_101492"/>